<gene>
    <name evidence="2" type="ORF">M5I08_00760</name>
</gene>
<protein>
    <submittedName>
        <fullName evidence="2">Hemophore-related protein</fullName>
    </submittedName>
</protein>
<reference evidence="2" key="1">
    <citation type="submission" date="2022-05" db="EMBL/GenBank/DDBJ databases">
        <title>A methanotrophic Mycobacterium dominates a cave microbial ecosystem.</title>
        <authorList>
            <person name="Van Spanning R.J.M."/>
            <person name="Guan Q."/>
            <person name="Melkonian C."/>
            <person name="Gallant J."/>
            <person name="Polerecky L."/>
            <person name="Flot J.-F."/>
            <person name="Brandt B.W."/>
            <person name="Braster M."/>
            <person name="Iturbe Espinoza P."/>
            <person name="Aerts J."/>
            <person name="Meima-Franke M."/>
            <person name="Piersma S.R."/>
            <person name="Bunduc C."/>
            <person name="Ummels R."/>
            <person name="Pain A."/>
            <person name="Fleming E.J."/>
            <person name="van der Wel N."/>
            <person name="Gherman V.D."/>
            <person name="Sarbu S.M."/>
            <person name="Bodelier P.L.E."/>
            <person name="Bitter W."/>
        </authorList>
    </citation>
    <scope>NUCLEOTIDE SEQUENCE</scope>
    <source>
        <strain evidence="2">Sulfur Cave</strain>
    </source>
</reference>
<dbReference type="PIRSF" id="PIRSF010611">
    <property type="entry name" value="UCP010611"/>
    <property type="match status" value="1"/>
</dbReference>
<dbReference type="InterPro" id="IPR032407">
    <property type="entry name" value="MHB"/>
</dbReference>
<evidence type="ECO:0000313" key="3">
    <source>
        <dbReference type="Proteomes" id="UP001056610"/>
    </source>
</evidence>
<organism evidence="2 3">
    <name type="scientific">Candidatus Mycobacterium methanotrophicum</name>
    <dbReference type="NCBI Taxonomy" id="2943498"/>
    <lineage>
        <taxon>Bacteria</taxon>
        <taxon>Bacillati</taxon>
        <taxon>Actinomycetota</taxon>
        <taxon>Actinomycetes</taxon>
        <taxon>Mycobacteriales</taxon>
        <taxon>Mycobacteriaceae</taxon>
        <taxon>Mycobacterium</taxon>
    </lineage>
</organism>
<dbReference type="Proteomes" id="UP001056610">
    <property type="component" value="Chromosome"/>
</dbReference>
<evidence type="ECO:0000256" key="1">
    <source>
        <dbReference type="SAM" id="SignalP"/>
    </source>
</evidence>
<accession>A0ABY4QKY4</accession>
<proteinExistence type="predicted"/>
<keyword evidence="3" id="KW-1185">Reference proteome</keyword>
<dbReference type="NCBIfam" id="TIGR04529">
    <property type="entry name" value="MTB_hemophore"/>
    <property type="match status" value="1"/>
</dbReference>
<dbReference type="RefSeq" id="WP_219066500.1">
    <property type="nucleotide sequence ID" value="NZ_CAJUXY010000008.1"/>
</dbReference>
<dbReference type="InterPro" id="IPR016572">
    <property type="entry name" value="UCP010611"/>
</dbReference>
<name>A0ABY4QKY4_9MYCO</name>
<evidence type="ECO:0000313" key="2">
    <source>
        <dbReference type="EMBL" id="UQX11147.1"/>
    </source>
</evidence>
<keyword evidence="1" id="KW-0732">Signal</keyword>
<dbReference type="EMBL" id="CP097320">
    <property type="protein sequence ID" value="UQX11147.1"/>
    <property type="molecule type" value="Genomic_DNA"/>
</dbReference>
<feature type="signal peptide" evidence="1">
    <location>
        <begin position="1"/>
        <end position="29"/>
    </location>
</feature>
<sequence>MITLSLSRLSAAAGMLAVGLTAQTGIASADPDLSPAINTTCSYAQVVSALNAQSPAAGAQLNGSPTAQAALRGFLDSSPDQRRQIAEELESKPQSQPYVQQFAGLVDQVANTCNNY</sequence>
<feature type="chain" id="PRO_5046093281" evidence="1">
    <location>
        <begin position="30"/>
        <end position="116"/>
    </location>
</feature>